<evidence type="ECO:0000313" key="3">
    <source>
        <dbReference type="Proteomes" id="UP001201812"/>
    </source>
</evidence>
<organism evidence="2 3">
    <name type="scientific">Ditylenchus destructor</name>
    <dbReference type="NCBI Taxonomy" id="166010"/>
    <lineage>
        <taxon>Eukaryota</taxon>
        <taxon>Metazoa</taxon>
        <taxon>Ecdysozoa</taxon>
        <taxon>Nematoda</taxon>
        <taxon>Chromadorea</taxon>
        <taxon>Rhabditida</taxon>
        <taxon>Tylenchina</taxon>
        <taxon>Tylenchomorpha</taxon>
        <taxon>Sphaerularioidea</taxon>
        <taxon>Anguinidae</taxon>
        <taxon>Anguininae</taxon>
        <taxon>Ditylenchus</taxon>
    </lineage>
</organism>
<dbReference type="EMBL" id="JAKKPZ010000030">
    <property type="protein sequence ID" value="KAI1709440.1"/>
    <property type="molecule type" value="Genomic_DNA"/>
</dbReference>
<keyword evidence="3" id="KW-1185">Reference proteome</keyword>
<comment type="caution">
    <text evidence="2">The sequence shown here is derived from an EMBL/GenBank/DDBJ whole genome shotgun (WGS) entry which is preliminary data.</text>
</comment>
<dbReference type="Proteomes" id="UP001201812">
    <property type="component" value="Unassembled WGS sequence"/>
</dbReference>
<sequence length="229" mass="25205">MLRSEHLSTSGLNASGRTDGHWLLSKAPTQSAMFVSNKARVNASVSLEMPDLYSKNISTPPAIELFDNSRATTQSIISAPINGFPVSCETQNLAEANGMEVSAPLKMKISLKHGMCSSMTDGSAGLIPVIGTHNNAITGNISNRSIRNAPANIYDFEPEDEQSRRRQTAGQPNRPPAKYYFSEAFKLRKLKPPTSEYALFSLLCRQALVNDLKLLRQSDPDKCFMSYFK</sequence>
<accession>A0AAD4N0E2</accession>
<evidence type="ECO:0000256" key="1">
    <source>
        <dbReference type="SAM" id="MobiDB-lite"/>
    </source>
</evidence>
<dbReference type="AlphaFoldDB" id="A0AAD4N0E2"/>
<feature type="region of interest" description="Disordered" evidence="1">
    <location>
        <begin position="154"/>
        <end position="177"/>
    </location>
</feature>
<proteinExistence type="predicted"/>
<reference evidence="2" key="1">
    <citation type="submission" date="2022-01" db="EMBL/GenBank/DDBJ databases">
        <title>Genome Sequence Resource for Two Populations of Ditylenchus destructor, the Migratory Endoparasitic Phytonematode.</title>
        <authorList>
            <person name="Zhang H."/>
            <person name="Lin R."/>
            <person name="Xie B."/>
        </authorList>
    </citation>
    <scope>NUCLEOTIDE SEQUENCE</scope>
    <source>
        <strain evidence="2">BazhouSP</strain>
    </source>
</reference>
<name>A0AAD4N0E2_9BILA</name>
<gene>
    <name evidence="2" type="ORF">DdX_11227</name>
</gene>
<protein>
    <submittedName>
        <fullName evidence="2">Uncharacterized protein</fullName>
    </submittedName>
</protein>
<evidence type="ECO:0000313" key="2">
    <source>
        <dbReference type="EMBL" id="KAI1709440.1"/>
    </source>
</evidence>